<feature type="transmembrane region" description="Helical" evidence="1">
    <location>
        <begin position="113"/>
        <end position="137"/>
    </location>
</feature>
<gene>
    <name evidence="2" type="ORF">VF724_17960</name>
</gene>
<dbReference type="EMBL" id="JAYJLD010000038">
    <property type="protein sequence ID" value="MEB3103523.1"/>
    <property type="molecule type" value="Genomic_DNA"/>
</dbReference>
<dbReference type="RefSeq" id="WP_371755650.1">
    <property type="nucleotide sequence ID" value="NZ_JAYJLD010000038.1"/>
</dbReference>
<dbReference type="PANTHER" id="PTHR43471">
    <property type="entry name" value="ABC TRANSPORTER PERMEASE"/>
    <property type="match status" value="1"/>
</dbReference>
<keyword evidence="1" id="KW-0472">Membrane</keyword>
<sequence>MNLVRRLRNPVLFKELRMRMRSKRSPWAISLYLLVLGGIALAFIYLQTGLDSYFNPNRSREIFMMLSLFQLAMVAFVTPGLTAGVISGERERQTLNILQTTNLSATKLILGKWLASLSFMIFLVLASIPLYSIVFLFGGISPVQLLQVFSFYLVTMLSCGAAGVFFSTVFKRTGVSTVVTYAVIFGYTAGSGIFATLATSFFMRGLYQSGGGIPNPGVPFWSHFLHSVNPLFAMLDIFDQGPLRSMYGVSGQHAPQIDSYWLFSLFFGSLTVILLLWSIYLVRPVKPRLFRK</sequence>
<keyword evidence="1" id="KW-0812">Transmembrane</keyword>
<feature type="transmembrane region" description="Helical" evidence="1">
    <location>
        <begin position="27"/>
        <end position="50"/>
    </location>
</feature>
<reference evidence="2" key="1">
    <citation type="submission" date="2023-12" db="EMBL/GenBank/DDBJ databases">
        <title>Fervidustalea candida gen. nov., sp. nov., a novel member of the family Paenibacillaceae isolated from a geothermal area.</title>
        <authorList>
            <person name="Li W.-J."/>
            <person name="Jiao J.-Y."/>
            <person name="Chen Y."/>
        </authorList>
    </citation>
    <scope>NUCLEOTIDE SEQUENCE</scope>
    <source>
        <strain evidence="2">SYSU GA230002</strain>
    </source>
</reference>
<accession>A0ABU5ZLY4</accession>
<feature type="transmembrane region" description="Helical" evidence="1">
    <location>
        <begin position="178"/>
        <end position="202"/>
    </location>
</feature>
<name>A0ABU5ZLY4_9BACL</name>
<feature type="transmembrane region" description="Helical" evidence="1">
    <location>
        <begin position="260"/>
        <end position="282"/>
    </location>
</feature>
<feature type="transmembrane region" description="Helical" evidence="1">
    <location>
        <begin position="149"/>
        <end position="166"/>
    </location>
</feature>
<comment type="caution">
    <text evidence="2">The sequence shown here is derived from an EMBL/GenBank/DDBJ whole genome shotgun (WGS) entry which is preliminary data.</text>
</comment>
<evidence type="ECO:0000256" key="1">
    <source>
        <dbReference type="SAM" id="Phobius"/>
    </source>
</evidence>
<dbReference type="Proteomes" id="UP001310386">
    <property type="component" value="Unassembled WGS sequence"/>
</dbReference>
<evidence type="ECO:0000313" key="3">
    <source>
        <dbReference type="Proteomes" id="UP001310386"/>
    </source>
</evidence>
<keyword evidence="1" id="KW-1133">Transmembrane helix</keyword>
<feature type="transmembrane region" description="Helical" evidence="1">
    <location>
        <begin position="62"/>
        <end position="86"/>
    </location>
</feature>
<dbReference type="Pfam" id="PF12679">
    <property type="entry name" value="ABC2_membrane_2"/>
    <property type="match status" value="1"/>
</dbReference>
<evidence type="ECO:0000313" key="2">
    <source>
        <dbReference type="EMBL" id="MEB3103523.1"/>
    </source>
</evidence>
<protein>
    <submittedName>
        <fullName evidence="2">ABC transporter permease</fullName>
    </submittedName>
</protein>
<organism evidence="2 3">
    <name type="scientific">Ferviditalea candida</name>
    <dbReference type="NCBI Taxonomy" id="3108399"/>
    <lineage>
        <taxon>Bacteria</taxon>
        <taxon>Bacillati</taxon>
        <taxon>Bacillota</taxon>
        <taxon>Bacilli</taxon>
        <taxon>Bacillales</taxon>
        <taxon>Paenibacillaceae</taxon>
        <taxon>Ferviditalea</taxon>
    </lineage>
</organism>
<keyword evidence="3" id="KW-1185">Reference proteome</keyword>
<proteinExistence type="predicted"/>
<dbReference type="PANTHER" id="PTHR43471:SF12">
    <property type="entry name" value="HYPOTHETICAL MEMBRANE PROTEIN, CONSERVED"/>
    <property type="match status" value="1"/>
</dbReference>